<dbReference type="FunFam" id="2.40.50.430:FF:000002">
    <property type="entry name" value="DNA polymerase delta subunit"/>
    <property type="match status" value="1"/>
</dbReference>
<dbReference type="InterPro" id="IPR007185">
    <property type="entry name" value="DNA_pol_a/d/e_bsu"/>
</dbReference>
<dbReference type="GO" id="GO:0006273">
    <property type="term" value="P:lagging strand elongation"/>
    <property type="evidence" value="ECO:0007669"/>
    <property type="project" value="UniProtKB-ARBA"/>
</dbReference>
<evidence type="ECO:0000256" key="1">
    <source>
        <dbReference type="ARBA" id="ARBA00004123"/>
    </source>
</evidence>
<gene>
    <name evidence="12" type="ORF">CROQUDRAFT_80673</name>
</gene>
<accession>A0A9P6T988</accession>
<dbReference type="Gene3D" id="3.60.21.50">
    <property type="match status" value="1"/>
</dbReference>
<dbReference type="AlphaFoldDB" id="A0A9P6T988"/>
<dbReference type="PANTHER" id="PTHR10416">
    <property type="entry name" value="DNA POLYMERASE DELTA SUBUNIT 2"/>
    <property type="match status" value="1"/>
</dbReference>
<reference evidence="12" key="1">
    <citation type="submission" date="2013-11" db="EMBL/GenBank/DDBJ databases">
        <title>Genome sequence of the fusiform rust pathogen reveals effectors for host alternation and coevolution with pine.</title>
        <authorList>
            <consortium name="DOE Joint Genome Institute"/>
            <person name="Smith K."/>
            <person name="Pendleton A."/>
            <person name="Kubisiak T."/>
            <person name="Anderson C."/>
            <person name="Salamov A."/>
            <person name="Aerts A."/>
            <person name="Riley R."/>
            <person name="Clum A."/>
            <person name="Lindquist E."/>
            <person name="Ence D."/>
            <person name="Campbell M."/>
            <person name="Kronenberg Z."/>
            <person name="Feau N."/>
            <person name="Dhillon B."/>
            <person name="Hamelin R."/>
            <person name="Burleigh J."/>
            <person name="Smith J."/>
            <person name="Yandell M."/>
            <person name="Nelson C."/>
            <person name="Grigoriev I."/>
            <person name="Davis J."/>
        </authorList>
    </citation>
    <scope>NUCLEOTIDE SEQUENCE</scope>
    <source>
        <strain evidence="12">G11</strain>
    </source>
</reference>
<evidence type="ECO:0000259" key="11">
    <source>
        <dbReference type="Pfam" id="PF18018"/>
    </source>
</evidence>
<dbReference type="GO" id="GO:0003677">
    <property type="term" value="F:DNA binding"/>
    <property type="evidence" value="ECO:0007669"/>
    <property type="project" value="InterPro"/>
</dbReference>
<feature type="domain" description="DNA polymerase delta subunit OB-fold" evidence="11">
    <location>
        <begin position="34"/>
        <end position="164"/>
    </location>
</feature>
<dbReference type="Gene3D" id="2.40.50.430">
    <property type="match status" value="1"/>
</dbReference>
<evidence type="ECO:0000256" key="8">
    <source>
        <dbReference type="ARBA" id="ARBA00023242"/>
    </source>
</evidence>
<dbReference type="InterPro" id="IPR024826">
    <property type="entry name" value="DNA_pol_delta/II_ssu"/>
</dbReference>
<feature type="domain" description="DNA polymerase alpha/delta/epsilon subunit B" evidence="10">
    <location>
        <begin position="186"/>
        <end position="408"/>
    </location>
</feature>
<dbReference type="Proteomes" id="UP000886653">
    <property type="component" value="Unassembled WGS sequence"/>
</dbReference>
<name>A0A9P6T988_9BASI</name>
<comment type="catalytic activity">
    <reaction evidence="9">
        <text>DNA(n) + a 2'-deoxyribonucleoside 5'-triphosphate = DNA(n+1) + diphosphate</text>
        <dbReference type="Rhea" id="RHEA:22508"/>
        <dbReference type="Rhea" id="RHEA-COMP:17339"/>
        <dbReference type="Rhea" id="RHEA-COMP:17340"/>
        <dbReference type="ChEBI" id="CHEBI:33019"/>
        <dbReference type="ChEBI" id="CHEBI:61560"/>
        <dbReference type="ChEBI" id="CHEBI:173112"/>
        <dbReference type="EC" id="2.7.7.7"/>
    </reaction>
</comment>
<evidence type="ECO:0000259" key="10">
    <source>
        <dbReference type="Pfam" id="PF04042"/>
    </source>
</evidence>
<keyword evidence="13" id="KW-1185">Reference proteome</keyword>
<dbReference type="GO" id="GO:0006281">
    <property type="term" value="P:DNA repair"/>
    <property type="evidence" value="ECO:0007669"/>
    <property type="project" value="UniProtKB-ARBA"/>
</dbReference>
<evidence type="ECO:0000256" key="2">
    <source>
        <dbReference type="ARBA" id="ARBA00006035"/>
    </source>
</evidence>
<evidence type="ECO:0000256" key="4">
    <source>
        <dbReference type="ARBA" id="ARBA00022679"/>
    </source>
</evidence>
<dbReference type="Pfam" id="PF04042">
    <property type="entry name" value="DNA_pol_E_B"/>
    <property type="match status" value="1"/>
</dbReference>
<dbReference type="GO" id="GO:0043625">
    <property type="term" value="C:delta DNA polymerase complex"/>
    <property type="evidence" value="ECO:0007669"/>
    <property type="project" value="TreeGrafter"/>
</dbReference>
<evidence type="ECO:0000313" key="12">
    <source>
        <dbReference type="EMBL" id="KAG0143856.1"/>
    </source>
</evidence>
<evidence type="ECO:0000256" key="7">
    <source>
        <dbReference type="ARBA" id="ARBA00022932"/>
    </source>
</evidence>
<evidence type="ECO:0000256" key="5">
    <source>
        <dbReference type="ARBA" id="ARBA00022695"/>
    </source>
</evidence>
<dbReference type="InterPro" id="IPR040663">
    <property type="entry name" value="DNA_pol_D_N"/>
</dbReference>
<dbReference type="EC" id="2.7.7.7" evidence="3"/>
<protein>
    <recommendedName>
        <fullName evidence="3">DNA-directed DNA polymerase</fullName>
        <ecNumber evidence="3">2.7.7.7</ecNumber>
    </recommendedName>
</protein>
<dbReference type="GO" id="GO:0003887">
    <property type="term" value="F:DNA-directed DNA polymerase activity"/>
    <property type="evidence" value="ECO:0007669"/>
    <property type="project" value="UniProtKB-KW"/>
</dbReference>
<dbReference type="Pfam" id="PF18018">
    <property type="entry name" value="DNA_pol_D_N"/>
    <property type="match status" value="1"/>
</dbReference>
<comment type="caution">
    <text evidence="12">The sequence shown here is derived from an EMBL/GenBank/DDBJ whole genome shotgun (WGS) entry which is preliminary data.</text>
</comment>
<evidence type="ECO:0000313" key="13">
    <source>
        <dbReference type="Proteomes" id="UP000886653"/>
    </source>
</evidence>
<sequence length="493" mass="55174">MFTSHERLKLSYDPFTERRSSFLIPSKNRTYAQQFANVYYLRLSKLRQKLIEAASAKWKGKKVGRVLDVDVGEVCVVVGTIYCEMKMKPNVLEDLAREHYLGPASSLKKWVSKDGQDETVMLEDESGRIRLVVKDRQKWTFVTGTSMAVLGRETSKGDLDVHDIVCAGAPSQPDCSTNPEEQEGWVAIISGLDLDGSEAARLDARCDLLAEWLDGEIGSEEERQLAKRVSRLVIAGNSVRPTSACVDAVKAKVDKKPKRYGYDPSKYTPLPTERLDEVLSDLNLPIDLIPGSNDPTTQALPQQPLHQCLLPKANFSKSDHKLINGPNPWWAKIGGQTFLGTSGQNLDDVYRYVAHEDRLKLAIQMLEWNHIAPTTPDTLWCYPFREEDPFVLTELPRVYFIGNQPRFETELVTFSSSSDCESQKKQTRVILVPRFSKSGIVVLINPATLACQTITLLGDMAKGVGESDGEGDESEIPAEKIVFEMDEVDDDDE</sequence>
<proteinExistence type="inferred from homology"/>
<dbReference type="OrthoDB" id="3763at2759"/>
<evidence type="ECO:0000256" key="3">
    <source>
        <dbReference type="ARBA" id="ARBA00012417"/>
    </source>
</evidence>
<comment type="subcellular location">
    <subcellularLocation>
        <location evidence="1">Nucleus</location>
    </subcellularLocation>
</comment>
<evidence type="ECO:0000256" key="6">
    <source>
        <dbReference type="ARBA" id="ARBA00022705"/>
    </source>
</evidence>
<keyword evidence="4" id="KW-0808">Transferase</keyword>
<keyword evidence="8" id="KW-0539">Nucleus</keyword>
<dbReference type="EMBL" id="MU167309">
    <property type="protein sequence ID" value="KAG0143856.1"/>
    <property type="molecule type" value="Genomic_DNA"/>
</dbReference>
<keyword evidence="5" id="KW-0548">Nucleotidyltransferase</keyword>
<comment type="similarity">
    <text evidence="2">Belongs to the DNA polymerase delta/II small subunit family.</text>
</comment>
<organism evidence="12 13">
    <name type="scientific">Cronartium quercuum f. sp. fusiforme G11</name>
    <dbReference type="NCBI Taxonomy" id="708437"/>
    <lineage>
        <taxon>Eukaryota</taxon>
        <taxon>Fungi</taxon>
        <taxon>Dikarya</taxon>
        <taxon>Basidiomycota</taxon>
        <taxon>Pucciniomycotina</taxon>
        <taxon>Pucciniomycetes</taxon>
        <taxon>Pucciniales</taxon>
        <taxon>Coleosporiaceae</taxon>
        <taxon>Cronartium</taxon>
    </lineage>
</organism>
<evidence type="ECO:0000256" key="9">
    <source>
        <dbReference type="ARBA" id="ARBA00049244"/>
    </source>
</evidence>
<keyword evidence="7" id="KW-0239">DNA-directed DNA polymerase</keyword>
<keyword evidence="6" id="KW-0235">DNA replication</keyword>
<dbReference type="PANTHER" id="PTHR10416:SF0">
    <property type="entry name" value="DNA POLYMERASE DELTA SUBUNIT 2"/>
    <property type="match status" value="1"/>
</dbReference>